<dbReference type="EMBL" id="BQKY01000015">
    <property type="protein sequence ID" value="GJN93990.1"/>
    <property type="molecule type" value="Genomic_DNA"/>
</dbReference>
<evidence type="ECO:0000313" key="10">
    <source>
        <dbReference type="EMBL" id="GJN93990.1"/>
    </source>
</evidence>
<evidence type="ECO:0000256" key="1">
    <source>
        <dbReference type="ARBA" id="ARBA00004123"/>
    </source>
</evidence>
<comment type="subunit">
    <text evidence="8">Component of the Mediator complex.</text>
</comment>
<protein>
    <recommendedName>
        <fullName evidence="3 8">Mediator of RNA polymerase II transcription subunit 7</fullName>
    </recommendedName>
</protein>
<evidence type="ECO:0000256" key="4">
    <source>
        <dbReference type="ARBA" id="ARBA00023015"/>
    </source>
</evidence>
<keyword evidence="11" id="KW-1185">Reference proteome</keyword>
<name>A0AAV5GWY2_9BASI</name>
<feature type="region of interest" description="Disordered" evidence="9">
    <location>
        <begin position="1"/>
        <end position="55"/>
    </location>
</feature>
<comment type="function">
    <text evidence="8">Component of the Mediator complex, a coactivator involved in the regulated transcription of nearly all RNA polymerase II-dependent genes. Mediator functions as a bridge to convey information from gene-specific regulatory proteins to the basal RNA polymerase II transcription machinery.</text>
</comment>
<dbReference type="GO" id="GO:0006357">
    <property type="term" value="P:regulation of transcription by RNA polymerase II"/>
    <property type="evidence" value="ECO:0007669"/>
    <property type="project" value="InterPro"/>
</dbReference>
<evidence type="ECO:0000256" key="5">
    <source>
        <dbReference type="ARBA" id="ARBA00023159"/>
    </source>
</evidence>
<feature type="compositionally biased region" description="Low complexity" evidence="9">
    <location>
        <begin position="22"/>
        <end position="42"/>
    </location>
</feature>
<proteinExistence type="inferred from homology"/>
<organism evidence="10 11">
    <name type="scientific">Rhodotorula paludigena</name>
    <dbReference type="NCBI Taxonomy" id="86838"/>
    <lineage>
        <taxon>Eukaryota</taxon>
        <taxon>Fungi</taxon>
        <taxon>Dikarya</taxon>
        <taxon>Basidiomycota</taxon>
        <taxon>Pucciniomycotina</taxon>
        <taxon>Microbotryomycetes</taxon>
        <taxon>Sporidiobolales</taxon>
        <taxon>Sporidiobolaceae</taxon>
        <taxon>Rhodotorula</taxon>
    </lineage>
</organism>
<comment type="similarity">
    <text evidence="2 8">Belongs to the Mediator complex subunit 7 family.</text>
</comment>
<dbReference type="PANTHER" id="PTHR21428:SF11">
    <property type="entry name" value="MEDIATOR OF RNA POLYMERASE II TRANSCRIPTION SUBUNIT 7"/>
    <property type="match status" value="1"/>
</dbReference>
<feature type="compositionally biased region" description="Pro residues" evidence="9">
    <location>
        <begin position="166"/>
        <end position="184"/>
    </location>
</feature>
<reference evidence="10 11" key="1">
    <citation type="submission" date="2021-12" db="EMBL/GenBank/DDBJ databases">
        <title>High titer production of polyol ester of fatty acids by Rhodotorula paludigena BS15 towards product separation-free biomass refinery.</title>
        <authorList>
            <person name="Mano J."/>
            <person name="Ono H."/>
            <person name="Tanaka T."/>
            <person name="Naito K."/>
            <person name="Sushida H."/>
            <person name="Ike M."/>
            <person name="Tokuyasu K."/>
            <person name="Kitaoka M."/>
        </authorList>
    </citation>
    <scope>NUCLEOTIDE SEQUENCE [LARGE SCALE GENOMIC DNA]</scope>
    <source>
        <strain evidence="10 11">BS15</strain>
    </source>
</reference>
<evidence type="ECO:0000256" key="2">
    <source>
        <dbReference type="ARBA" id="ARBA00009994"/>
    </source>
</evidence>
<feature type="compositionally biased region" description="Low complexity" evidence="9">
    <location>
        <begin position="1"/>
        <end position="11"/>
    </location>
</feature>
<dbReference type="SUPFAM" id="SSF140718">
    <property type="entry name" value="Mediator hinge subcomplex-like"/>
    <property type="match status" value="1"/>
</dbReference>
<keyword evidence="4 8" id="KW-0805">Transcription regulation</keyword>
<evidence type="ECO:0000256" key="8">
    <source>
        <dbReference type="RuleBase" id="RU364060"/>
    </source>
</evidence>
<keyword evidence="6 8" id="KW-0804">Transcription</keyword>
<sequence length="289" mass="31118">MSSPSSEGSHAGAEEGGEPLDGAQSFPGGPAPGSAPASADAPLEGNPPLDDLDTSVFPAPPAFFHRYTDRNLALPPDALIDDVPGELRPFLRADLDPPNVDWIVEEGSYSVFGETWPIDEKVPTLQEMGVPEMFDPNADRKASLQSLLRTLIVSYTQLLDALLAPPPSLAHPQPPLPDGRPPPSDSERLTEHMRLIAINMHYLINELRPARETLKAMMRAQIELRKAKTVAIRQRCFEITTTLSSLHTDVLAAASPTAPASSASATLSAADETLEALEKLRIIVDAMVR</sequence>
<evidence type="ECO:0000256" key="7">
    <source>
        <dbReference type="ARBA" id="ARBA00023242"/>
    </source>
</evidence>
<accession>A0AAV5GWY2</accession>
<dbReference type="Proteomes" id="UP001342314">
    <property type="component" value="Unassembled WGS sequence"/>
</dbReference>
<evidence type="ECO:0000313" key="11">
    <source>
        <dbReference type="Proteomes" id="UP001342314"/>
    </source>
</evidence>
<comment type="subcellular location">
    <subcellularLocation>
        <location evidence="1 8">Nucleus</location>
    </subcellularLocation>
</comment>
<dbReference type="PANTHER" id="PTHR21428">
    <property type="entry name" value="MEDIATOR OF RNA POLYMERASE II TRANSCRIPTION SUBUNIT 7"/>
    <property type="match status" value="1"/>
</dbReference>
<dbReference type="InterPro" id="IPR037212">
    <property type="entry name" value="Med7/Med21-like"/>
</dbReference>
<dbReference type="AlphaFoldDB" id="A0AAV5GWY2"/>
<dbReference type="GO" id="GO:0016592">
    <property type="term" value="C:mediator complex"/>
    <property type="evidence" value="ECO:0007669"/>
    <property type="project" value="InterPro"/>
</dbReference>
<dbReference type="InterPro" id="IPR044888">
    <property type="entry name" value="Mediatior_Med7_sf"/>
</dbReference>
<dbReference type="Gene3D" id="6.10.140.200">
    <property type="match status" value="1"/>
</dbReference>
<keyword evidence="7 8" id="KW-0539">Nucleus</keyword>
<feature type="region of interest" description="Disordered" evidence="9">
    <location>
        <begin position="166"/>
        <end position="187"/>
    </location>
</feature>
<dbReference type="Pfam" id="PF05983">
    <property type="entry name" value="Med7"/>
    <property type="match status" value="1"/>
</dbReference>
<evidence type="ECO:0000256" key="3">
    <source>
        <dbReference type="ARBA" id="ARBA00020631"/>
    </source>
</evidence>
<evidence type="ECO:0000256" key="9">
    <source>
        <dbReference type="SAM" id="MobiDB-lite"/>
    </source>
</evidence>
<dbReference type="InterPro" id="IPR009244">
    <property type="entry name" value="Mediatior_Med7"/>
</dbReference>
<gene>
    <name evidence="10" type="ORF">Rhopal_007053-T1</name>
</gene>
<keyword evidence="5 8" id="KW-0010">Activator</keyword>
<evidence type="ECO:0000256" key="6">
    <source>
        <dbReference type="ARBA" id="ARBA00023163"/>
    </source>
</evidence>
<comment type="caution">
    <text evidence="10">The sequence shown here is derived from an EMBL/GenBank/DDBJ whole genome shotgun (WGS) entry which is preliminary data.</text>
</comment>
<dbReference type="GO" id="GO:0070847">
    <property type="term" value="C:core mediator complex"/>
    <property type="evidence" value="ECO:0007669"/>
    <property type="project" value="TreeGrafter"/>
</dbReference>
<dbReference type="GO" id="GO:0003712">
    <property type="term" value="F:transcription coregulator activity"/>
    <property type="evidence" value="ECO:0007669"/>
    <property type="project" value="InterPro"/>
</dbReference>